<dbReference type="Pfam" id="PF00534">
    <property type="entry name" value="Glycos_transf_1"/>
    <property type="match status" value="1"/>
</dbReference>
<keyword evidence="3" id="KW-0328">Glycosyltransferase</keyword>
<protein>
    <submittedName>
        <fullName evidence="3">Lipopolysaccharide core biosynthesis protein RfaG</fullName>
        <ecNumber evidence="3">2.4.-.-</ecNumber>
    </submittedName>
</protein>
<dbReference type="Gene3D" id="3.40.50.2000">
    <property type="entry name" value="Glycogen Phosphorylase B"/>
    <property type="match status" value="2"/>
</dbReference>
<evidence type="ECO:0000259" key="2">
    <source>
        <dbReference type="Pfam" id="PF13439"/>
    </source>
</evidence>
<evidence type="ECO:0000313" key="3">
    <source>
        <dbReference type="EMBL" id="OIQ88115.1"/>
    </source>
</evidence>
<dbReference type="AlphaFoldDB" id="A0A1J5REP9"/>
<dbReference type="InterPro" id="IPR001296">
    <property type="entry name" value="Glyco_trans_1"/>
</dbReference>
<evidence type="ECO:0000259" key="1">
    <source>
        <dbReference type="Pfam" id="PF00534"/>
    </source>
</evidence>
<accession>A0A1J5REP9</accession>
<proteinExistence type="predicted"/>
<dbReference type="EC" id="2.4.-.-" evidence="3"/>
<keyword evidence="3" id="KW-0808">Transferase</keyword>
<dbReference type="SUPFAM" id="SSF53756">
    <property type="entry name" value="UDP-Glycosyltransferase/glycogen phosphorylase"/>
    <property type="match status" value="1"/>
</dbReference>
<gene>
    <name evidence="3" type="primary">rfaG_2</name>
    <name evidence="3" type="ORF">GALL_300070</name>
</gene>
<name>A0A1J5REP9_9ZZZZ</name>
<comment type="caution">
    <text evidence="3">The sequence shown here is derived from an EMBL/GenBank/DDBJ whole genome shotgun (WGS) entry which is preliminary data.</text>
</comment>
<sequence length="345" mass="37636">MRILQAIAGAPHGGAERFFERLVPALGRAGVEQRVLIRKDDRRARLLRAEGLEVHQLPFGGRFDFSTRRAFARHARAFKPDIVFTWMSRASAKAPASPSGEGRFVRIARLGGYYDLKYYRGCDYLVGDTQSIVDYLTSEGWPAEKAVYLPNFVDDAAGPPIPRKELYIPESAPILLGLGRLHTNKAFDVLLKALAQVPDAYLLLAGVGPEEAALEALATKLGIKPRVRFLGWRDDVPRLFATANLFVHPARHEPLGNVVIEAWAQGVPVVSTASQGPAVLIEDGVSGLLSPVDQADALAASIRRALADADLRRALAGAGRAVYEARYTERAVVAAYQAFFEKVLA</sequence>
<feature type="domain" description="Glycosyl transferase family 1" evidence="1">
    <location>
        <begin position="163"/>
        <end position="320"/>
    </location>
</feature>
<reference evidence="3" key="1">
    <citation type="submission" date="2016-10" db="EMBL/GenBank/DDBJ databases">
        <title>Sequence of Gallionella enrichment culture.</title>
        <authorList>
            <person name="Poehlein A."/>
            <person name="Muehling M."/>
            <person name="Daniel R."/>
        </authorList>
    </citation>
    <scope>NUCLEOTIDE SEQUENCE</scope>
</reference>
<dbReference type="CDD" id="cd03811">
    <property type="entry name" value="GT4_GT28_WabH-like"/>
    <property type="match status" value="1"/>
</dbReference>
<dbReference type="GO" id="GO:0016757">
    <property type="term" value="F:glycosyltransferase activity"/>
    <property type="evidence" value="ECO:0007669"/>
    <property type="project" value="UniProtKB-KW"/>
</dbReference>
<dbReference type="InterPro" id="IPR028098">
    <property type="entry name" value="Glyco_trans_4-like_N"/>
</dbReference>
<dbReference type="PANTHER" id="PTHR12526">
    <property type="entry name" value="GLYCOSYLTRANSFERASE"/>
    <property type="match status" value="1"/>
</dbReference>
<feature type="domain" description="Glycosyltransferase subfamily 4-like N-terminal" evidence="2">
    <location>
        <begin position="13"/>
        <end position="155"/>
    </location>
</feature>
<dbReference type="Pfam" id="PF13439">
    <property type="entry name" value="Glyco_transf_4"/>
    <property type="match status" value="1"/>
</dbReference>
<organism evidence="3">
    <name type="scientific">mine drainage metagenome</name>
    <dbReference type="NCBI Taxonomy" id="410659"/>
    <lineage>
        <taxon>unclassified sequences</taxon>
        <taxon>metagenomes</taxon>
        <taxon>ecological metagenomes</taxon>
    </lineage>
</organism>
<dbReference type="EMBL" id="MLJW01000387">
    <property type="protein sequence ID" value="OIQ88115.1"/>
    <property type="molecule type" value="Genomic_DNA"/>
</dbReference>